<dbReference type="OrthoDB" id="3264363at2759"/>
<evidence type="ECO:0000313" key="2">
    <source>
        <dbReference type="EMBL" id="KIY72342.1"/>
    </source>
</evidence>
<organism evidence="2 3">
    <name type="scientific">Cylindrobasidium torrendii FP15055 ss-10</name>
    <dbReference type="NCBI Taxonomy" id="1314674"/>
    <lineage>
        <taxon>Eukaryota</taxon>
        <taxon>Fungi</taxon>
        <taxon>Dikarya</taxon>
        <taxon>Basidiomycota</taxon>
        <taxon>Agaricomycotina</taxon>
        <taxon>Agaricomycetes</taxon>
        <taxon>Agaricomycetidae</taxon>
        <taxon>Agaricales</taxon>
        <taxon>Marasmiineae</taxon>
        <taxon>Physalacriaceae</taxon>
        <taxon>Cylindrobasidium</taxon>
    </lineage>
</organism>
<dbReference type="AlphaFoldDB" id="A0A0D7BPJ9"/>
<proteinExistence type="predicted"/>
<accession>A0A0D7BPJ9</accession>
<reference evidence="2 3" key="1">
    <citation type="journal article" date="2015" name="Fungal Genet. Biol.">
        <title>Evolution of novel wood decay mechanisms in Agaricales revealed by the genome sequences of Fistulina hepatica and Cylindrobasidium torrendii.</title>
        <authorList>
            <person name="Floudas D."/>
            <person name="Held B.W."/>
            <person name="Riley R."/>
            <person name="Nagy L.G."/>
            <person name="Koehler G."/>
            <person name="Ransdell A.S."/>
            <person name="Younus H."/>
            <person name="Chow J."/>
            <person name="Chiniquy J."/>
            <person name="Lipzen A."/>
            <person name="Tritt A."/>
            <person name="Sun H."/>
            <person name="Haridas S."/>
            <person name="LaButti K."/>
            <person name="Ohm R.A."/>
            <person name="Kues U."/>
            <person name="Blanchette R.A."/>
            <person name="Grigoriev I.V."/>
            <person name="Minto R.E."/>
            <person name="Hibbett D.S."/>
        </authorList>
    </citation>
    <scope>NUCLEOTIDE SEQUENCE [LARGE SCALE GENOMIC DNA]</scope>
    <source>
        <strain evidence="2 3">FP15055 ss-10</strain>
    </source>
</reference>
<gene>
    <name evidence="2" type="ORF">CYLTODRAFT_486373</name>
</gene>
<feature type="region of interest" description="Disordered" evidence="1">
    <location>
        <begin position="52"/>
        <end position="77"/>
    </location>
</feature>
<dbReference type="EMBL" id="KN880444">
    <property type="protein sequence ID" value="KIY72342.1"/>
    <property type="molecule type" value="Genomic_DNA"/>
</dbReference>
<sequence>MDDARRVNTILHALRGESWRHQRNMDRVSHRPVPSQIDSLHRSLFPEAEILGPRKTWSGPSPPPSWRTKSASSEQDTSRRQRLLGLMYAHLPSLRATGGVPCLGLMCLRRIFDLDVPELDEILALVPPHLSLDLLHDTAIREPLLNSKLYALCGKEGHVDGELIVVGPTQSMRPSFFRRTEEALDNWEDVEDGYKQPLHTLIVAETFLSPAVMLSFPPTITHLGIVDVPSALPLHRLPALCPLLIVLDLSYNAWLDEGAHKIWERIVWTRWKSLEVLGLRKCYVDVELRKKVNAGRWDDVEIIVE</sequence>
<keyword evidence="3" id="KW-1185">Reference proteome</keyword>
<evidence type="ECO:0000313" key="3">
    <source>
        <dbReference type="Proteomes" id="UP000054007"/>
    </source>
</evidence>
<evidence type="ECO:0000256" key="1">
    <source>
        <dbReference type="SAM" id="MobiDB-lite"/>
    </source>
</evidence>
<name>A0A0D7BPJ9_9AGAR</name>
<protein>
    <submittedName>
        <fullName evidence="2">Uncharacterized protein</fullName>
    </submittedName>
</protein>
<dbReference type="SUPFAM" id="SSF52047">
    <property type="entry name" value="RNI-like"/>
    <property type="match status" value="1"/>
</dbReference>
<dbReference type="Proteomes" id="UP000054007">
    <property type="component" value="Unassembled WGS sequence"/>
</dbReference>